<dbReference type="GO" id="GO:0051607">
    <property type="term" value="P:defense response to virus"/>
    <property type="evidence" value="ECO:0007669"/>
    <property type="project" value="UniProtKB-KW"/>
</dbReference>
<accession>A0AAP5I273</accession>
<proteinExistence type="inferred from homology"/>
<reference evidence="7" key="1">
    <citation type="journal article" date="2021" name="Science">
        <title>Hunting the eagle killer: A cyanobacterial neurotoxin causes vacuolar myelinopathy.</title>
        <authorList>
            <person name="Breinlinger S."/>
            <person name="Phillips T.J."/>
            <person name="Haram B.N."/>
            <person name="Mares J."/>
            <person name="Martinez Yerena J.A."/>
            <person name="Hrouzek P."/>
            <person name="Sobotka R."/>
            <person name="Henderson W.M."/>
            <person name="Schmieder P."/>
            <person name="Williams S.M."/>
            <person name="Lauderdale J.D."/>
            <person name="Wilde H.D."/>
            <person name="Gerrin W."/>
            <person name="Kust A."/>
            <person name="Washington J.W."/>
            <person name="Wagner C."/>
            <person name="Geier B."/>
            <person name="Liebeke M."/>
            <person name="Enke H."/>
            <person name="Niedermeyer T.H.J."/>
            <person name="Wilde S.B."/>
        </authorList>
    </citation>
    <scope>NUCLEOTIDE SEQUENCE [LARGE SCALE GENOMIC DNA]</scope>
    <source>
        <strain evidence="7">Thurmond2011</strain>
    </source>
</reference>
<dbReference type="InterPro" id="IPR005510">
    <property type="entry name" value="Csm4"/>
</dbReference>
<keyword evidence="4" id="KW-0051">Antiviral defense</keyword>
<dbReference type="AlphaFoldDB" id="A0AAP5I273"/>
<name>A0AAP5I273_9CYAN</name>
<dbReference type="InterPro" id="IPR040932">
    <property type="entry name" value="Csm4_C"/>
</dbReference>
<dbReference type="NCBIfam" id="TIGR01903">
    <property type="entry name" value="cas5_csm4"/>
    <property type="match status" value="1"/>
</dbReference>
<sequence length="363" mass="42123">MTTWKLVKLNFERCSAHFGELGIGMESTTERVHSDTLFSAWMSAYARLYPDQIDALLKRFRDESSPPMRVSSTFIYRTTDKSTIYYLPRPLKFPINYPKDNDLEFFKTYKKLNYLPLKVWQRWYQGIGFTSADRDALIAKTNGLKGGQLENESTFNYKQAFEIQKIPKIAVDRTTQATNLYHTAFVQFQWQQNGNNIQSLSGLYFLLEFPEYNAELSTHLETALELLGDEGLGGERSSGAGRFKVEWQDLPSDWKKVVEYPEEPTHYYLISLFWDDDQSELEKLITKKSSYEIRERGGWIIQSNIRRQMVRMFTEGSVFPAKPNGKLIDVTPRELITSDGKYKTHPIYRSGISLNLPIKAQNS</sequence>
<comment type="caution">
    <text evidence="6">The sequence shown here is derived from an EMBL/GenBank/DDBJ whole genome shotgun (WGS) entry which is preliminary data.</text>
</comment>
<dbReference type="RefSeq" id="WP_208339491.1">
    <property type="nucleotide sequence ID" value="NZ_CAWQFN010000550.1"/>
</dbReference>
<dbReference type="Pfam" id="PF17953">
    <property type="entry name" value="Csm4_C"/>
    <property type="match status" value="1"/>
</dbReference>
<organism evidence="6 7">
    <name type="scientific">Aetokthonos hydrillicola Thurmond2011</name>
    <dbReference type="NCBI Taxonomy" id="2712845"/>
    <lineage>
        <taxon>Bacteria</taxon>
        <taxon>Bacillati</taxon>
        <taxon>Cyanobacteriota</taxon>
        <taxon>Cyanophyceae</taxon>
        <taxon>Nostocales</taxon>
        <taxon>Hapalosiphonaceae</taxon>
        <taxon>Aetokthonos</taxon>
    </lineage>
</organism>
<feature type="domain" description="Csm4 C-terminal" evidence="5">
    <location>
        <begin position="265"/>
        <end position="358"/>
    </location>
</feature>
<dbReference type="EMBL" id="JAALHA020000001">
    <property type="protein sequence ID" value="MDR9893341.1"/>
    <property type="molecule type" value="Genomic_DNA"/>
</dbReference>
<keyword evidence="3" id="KW-0694">RNA-binding</keyword>
<gene>
    <name evidence="6" type="primary">csm4</name>
    <name evidence="6" type="ORF">G7B40_001905</name>
</gene>
<evidence type="ECO:0000313" key="6">
    <source>
        <dbReference type="EMBL" id="MDR9893341.1"/>
    </source>
</evidence>
<keyword evidence="7" id="KW-1185">Reference proteome</keyword>
<evidence type="ECO:0000313" key="7">
    <source>
        <dbReference type="Proteomes" id="UP000667802"/>
    </source>
</evidence>
<protein>
    <recommendedName>
        <fullName evidence="2">CRISPR system Cms protein Csm4</fullName>
    </recommendedName>
</protein>
<evidence type="ECO:0000256" key="3">
    <source>
        <dbReference type="ARBA" id="ARBA00022884"/>
    </source>
</evidence>
<evidence type="ECO:0000256" key="1">
    <source>
        <dbReference type="ARBA" id="ARBA00005772"/>
    </source>
</evidence>
<evidence type="ECO:0000259" key="5">
    <source>
        <dbReference type="Pfam" id="PF17953"/>
    </source>
</evidence>
<dbReference type="Proteomes" id="UP000667802">
    <property type="component" value="Unassembled WGS sequence"/>
</dbReference>
<comment type="similarity">
    <text evidence="1">Belongs to the CRISPR-associated Csm4 family.</text>
</comment>
<evidence type="ECO:0000256" key="2">
    <source>
        <dbReference type="ARBA" id="ARBA00016109"/>
    </source>
</evidence>
<dbReference type="GO" id="GO:0003723">
    <property type="term" value="F:RNA binding"/>
    <property type="evidence" value="ECO:0007669"/>
    <property type="project" value="UniProtKB-KW"/>
</dbReference>
<evidence type="ECO:0000256" key="4">
    <source>
        <dbReference type="ARBA" id="ARBA00023118"/>
    </source>
</evidence>